<protein>
    <recommendedName>
        <fullName evidence="4">Anaphase-promoting complex subunit 4 WD40 domain-containing protein</fullName>
    </recommendedName>
</protein>
<evidence type="ECO:0000256" key="1">
    <source>
        <dbReference type="SAM" id="SignalP"/>
    </source>
</evidence>
<evidence type="ECO:0000313" key="3">
    <source>
        <dbReference type="Proteomes" id="UP000230292"/>
    </source>
</evidence>
<reference evidence="2 3" key="1">
    <citation type="submission" date="2017-09" db="EMBL/GenBank/DDBJ databases">
        <title>Depth-based differentiation of microbial function through sediment-hosted aquifers and enrichment of novel symbionts in the deep terrestrial subsurface.</title>
        <authorList>
            <person name="Probst A.J."/>
            <person name="Ladd B."/>
            <person name="Jarett J.K."/>
            <person name="Geller-Mcgrath D.E."/>
            <person name="Sieber C.M."/>
            <person name="Emerson J.B."/>
            <person name="Anantharaman K."/>
            <person name="Thomas B.C."/>
            <person name="Malmstrom R."/>
            <person name="Stieglmeier M."/>
            <person name="Klingl A."/>
            <person name="Woyke T."/>
            <person name="Ryan C.M."/>
            <person name="Banfield J.F."/>
        </authorList>
    </citation>
    <scope>NUCLEOTIDE SEQUENCE [LARGE SCALE GENOMIC DNA]</scope>
    <source>
        <strain evidence="2">CG15_BIG_FIL_POST_REV_8_21_14_020_45_12</strain>
    </source>
</reference>
<keyword evidence="1" id="KW-0732">Signal</keyword>
<dbReference type="InterPro" id="IPR036278">
    <property type="entry name" value="Sialidase_sf"/>
</dbReference>
<feature type="chain" id="PRO_5014857067" description="Anaphase-promoting complex subunit 4 WD40 domain-containing protein" evidence="1">
    <location>
        <begin position="24"/>
        <end position="381"/>
    </location>
</feature>
<comment type="caution">
    <text evidence="2">The sequence shown here is derived from an EMBL/GenBank/DDBJ whole genome shotgun (WGS) entry which is preliminary data.</text>
</comment>
<proteinExistence type="predicted"/>
<sequence>MKKNFLAIVIFSAFMATAGSAQAASLSQVGDLSSDAVSGKLMKYHGSLYTLTSSAEEGGPMSVYQSDADFENWVDVSAEETIFSEAVNSLTQLDFIRLYRGNFFLFGKNTAGDIEIWRKPSKSEDDFTKISTDFSPDSEITAVINKRTSPKQRVYKRRHPQGAPGRANQLIVITSSDEGAKLYTSKNGTSWNQAGVNGLIDDTVSNVTSVFRMPLGGSQKLIAGTSDGRLLISSISDLSTWEELEGWSSVDSSEVTAINAQSGKLVVATLDSDNQVRVYQSNLGSTSFEQVGDTGLGNDNTAQVTHLTKFMSKGPLFAATENGTDGAELYRWNHKDKEWVLVAGTDNENFALFSNVLRFKGTRYMLAENTIDGAEVFRLSK</sequence>
<gene>
    <name evidence="2" type="ORF">COW24_00615</name>
</gene>
<dbReference type="SUPFAM" id="SSF50939">
    <property type="entry name" value="Sialidases"/>
    <property type="match status" value="1"/>
</dbReference>
<accession>A0A2M7H557</accession>
<feature type="signal peptide" evidence="1">
    <location>
        <begin position="1"/>
        <end position="23"/>
    </location>
</feature>
<name>A0A2M7H557_9BACT</name>
<evidence type="ECO:0008006" key="4">
    <source>
        <dbReference type="Google" id="ProtNLM"/>
    </source>
</evidence>
<dbReference type="EMBL" id="PFGC01000008">
    <property type="protein sequence ID" value="PIW37359.1"/>
    <property type="molecule type" value="Genomic_DNA"/>
</dbReference>
<dbReference type="InterPro" id="IPR015943">
    <property type="entry name" value="WD40/YVTN_repeat-like_dom_sf"/>
</dbReference>
<organism evidence="2 3">
    <name type="scientific">Candidatus Kerfeldbacteria bacterium CG15_BIG_FIL_POST_REV_8_21_14_020_45_12</name>
    <dbReference type="NCBI Taxonomy" id="2014247"/>
    <lineage>
        <taxon>Bacteria</taxon>
        <taxon>Candidatus Kerfeldiibacteriota</taxon>
    </lineage>
</organism>
<evidence type="ECO:0000313" key="2">
    <source>
        <dbReference type="EMBL" id="PIW37359.1"/>
    </source>
</evidence>
<dbReference type="AlphaFoldDB" id="A0A2M7H557"/>
<dbReference type="Proteomes" id="UP000230292">
    <property type="component" value="Unassembled WGS sequence"/>
</dbReference>
<dbReference type="Gene3D" id="2.130.10.10">
    <property type="entry name" value="YVTN repeat-like/Quinoprotein amine dehydrogenase"/>
    <property type="match status" value="1"/>
</dbReference>